<protein>
    <submittedName>
        <fullName evidence="1">Uncharacterized protein</fullName>
    </submittedName>
</protein>
<organism evidence="1 2">
    <name type="scientific">Haematococcus lacustris</name>
    <name type="common">Green alga</name>
    <name type="synonym">Haematococcus pluvialis</name>
    <dbReference type="NCBI Taxonomy" id="44745"/>
    <lineage>
        <taxon>Eukaryota</taxon>
        <taxon>Viridiplantae</taxon>
        <taxon>Chlorophyta</taxon>
        <taxon>core chlorophytes</taxon>
        <taxon>Chlorophyceae</taxon>
        <taxon>CS clade</taxon>
        <taxon>Chlamydomonadales</taxon>
        <taxon>Haematococcaceae</taxon>
        <taxon>Haematococcus</taxon>
    </lineage>
</organism>
<gene>
    <name evidence="1" type="ORF">HaLaN_20916</name>
</gene>
<comment type="caution">
    <text evidence="1">The sequence shown here is derived from an EMBL/GenBank/DDBJ whole genome shotgun (WGS) entry which is preliminary data.</text>
</comment>
<name>A0A699ZUM6_HAELA</name>
<evidence type="ECO:0000313" key="2">
    <source>
        <dbReference type="Proteomes" id="UP000485058"/>
    </source>
</evidence>
<dbReference type="Proteomes" id="UP000485058">
    <property type="component" value="Unassembled WGS sequence"/>
</dbReference>
<sequence length="70" mass="7683">MVANDGHALVQTHLNATSIDSDEPRLHPLLAICLIYGVLHHWLPAVAVYVKEDAVHHATPSTPCKRTSHL</sequence>
<reference evidence="1 2" key="1">
    <citation type="submission" date="2020-02" db="EMBL/GenBank/DDBJ databases">
        <title>Draft genome sequence of Haematococcus lacustris strain NIES-144.</title>
        <authorList>
            <person name="Morimoto D."/>
            <person name="Nakagawa S."/>
            <person name="Yoshida T."/>
            <person name="Sawayama S."/>
        </authorList>
    </citation>
    <scope>NUCLEOTIDE SEQUENCE [LARGE SCALE GENOMIC DNA]</scope>
    <source>
        <strain evidence="1 2">NIES-144</strain>
    </source>
</reference>
<dbReference type="EMBL" id="BLLF01002246">
    <property type="protein sequence ID" value="GFH23319.1"/>
    <property type="molecule type" value="Genomic_DNA"/>
</dbReference>
<dbReference type="AlphaFoldDB" id="A0A699ZUM6"/>
<evidence type="ECO:0000313" key="1">
    <source>
        <dbReference type="EMBL" id="GFH23319.1"/>
    </source>
</evidence>
<proteinExistence type="predicted"/>
<accession>A0A699ZUM6</accession>
<keyword evidence="2" id="KW-1185">Reference proteome</keyword>